<evidence type="ECO:0000256" key="7">
    <source>
        <dbReference type="ARBA" id="ARBA00022801"/>
    </source>
</evidence>
<dbReference type="EMBL" id="CABWMV010000007">
    <property type="protein sequence ID" value="VXC70583.1"/>
    <property type="molecule type" value="Genomic_DNA"/>
</dbReference>
<dbReference type="RefSeq" id="WP_070561461.1">
    <property type="nucleotide sequence ID" value="NZ_CP068086.1"/>
</dbReference>
<keyword evidence="8 9" id="KW-0234">DNA repair</keyword>
<organism evidence="13 15">
    <name type="scientific">Sphingobacterium multivorum</name>
    <dbReference type="NCBI Taxonomy" id="28454"/>
    <lineage>
        <taxon>Bacteria</taxon>
        <taxon>Pseudomonadati</taxon>
        <taxon>Bacteroidota</taxon>
        <taxon>Sphingobacteriia</taxon>
        <taxon>Sphingobacteriales</taxon>
        <taxon>Sphingobacteriaceae</taxon>
        <taxon>Sphingobacterium</taxon>
    </lineage>
</organism>
<dbReference type="Gene3D" id="3.40.470.10">
    <property type="entry name" value="Uracil-DNA glycosylase-like domain"/>
    <property type="match status" value="1"/>
</dbReference>
<dbReference type="GO" id="GO:0097510">
    <property type="term" value="P:base-excision repair, AP site formation via deaminated base removal"/>
    <property type="evidence" value="ECO:0007669"/>
    <property type="project" value="TreeGrafter"/>
</dbReference>
<dbReference type="Proteomes" id="UP000432350">
    <property type="component" value="Unassembled WGS sequence"/>
</dbReference>
<dbReference type="NCBIfam" id="NF003592">
    <property type="entry name" value="PRK05254.1-5"/>
    <property type="match status" value="1"/>
</dbReference>
<keyword evidence="6 9" id="KW-0227">DNA damage</keyword>
<dbReference type="InterPro" id="IPR018085">
    <property type="entry name" value="Ura-DNA_Glyclase_AS"/>
</dbReference>
<evidence type="ECO:0000256" key="6">
    <source>
        <dbReference type="ARBA" id="ARBA00022763"/>
    </source>
</evidence>
<comment type="catalytic activity">
    <reaction evidence="1 9 11">
        <text>Hydrolyzes single-stranded DNA or mismatched double-stranded DNA and polynucleotides, releasing free uracil.</text>
        <dbReference type="EC" id="3.2.2.27"/>
    </reaction>
</comment>
<evidence type="ECO:0000313" key="15">
    <source>
        <dbReference type="Proteomes" id="UP000251241"/>
    </source>
</evidence>
<dbReference type="GeneID" id="97182972"/>
<name>A0A2X2LEK9_SPHMU</name>
<dbReference type="EC" id="3.2.2.27" evidence="4 9"/>
<dbReference type="PANTHER" id="PTHR11264">
    <property type="entry name" value="URACIL-DNA GLYCOSYLASE"/>
    <property type="match status" value="1"/>
</dbReference>
<reference evidence="13 15" key="1">
    <citation type="submission" date="2018-06" db="EMBL/GenBank/DDBJ databases">
        <authorList>
            <consortium name="Pathogen Informatics"/>
            <person name="Doyle S."/>
        </authorList>
    </citation>
    <scope>NUCLEOTIDE SEQUENCE [LARGE SCALE GENOMIC DNA]</scope>
    <source>
        <strain evidence="13 15">NCTC11343</strain>
    </source>
</reference>
<evidence type="ECO:0000256" key="2">
    <source>
        <dbReference type="ARBA" id="ARBA00002631"/>
    </source>
</evidence>
<evidence type="ECO:0000313" key="13">
    <source>
        <dbReference type="EMBL" id="SPZ87730.1"/>
    </source>
</evidence>
<dbReference type="HAMAP" id="MF_00148">
    <property type="entry name" value="UDG"/>
    <property type="match status" value="1"/>
</dbReference>
<evidence type="ECO:0000313" key="16">
    <source>
        <dbReference type="Proteomes" id="UP000432350"/>
    </source>
</evidence>
<dbReference type="Proteomes" id="UP000251241">
    <property type="component" value="Unassembled WGS sequence"/>
</dbReference>
<dbReference type="NCBIfam" id="TIGR00628">
    <property type="entry name" value="ung"/>
    <property type="match status" value="1"/>
</dbReference>
<dbReference type="InterPro" id="IPR005122">
    <property type="entry name" value="Uracil-DNA_glycosylase-like"/>
</dbReference>
<dbReference type="InterPro" id="IPR002043">
    <property type="entry name" value="UDG_fam1"/>
</dbReference>
<evidence type="ECO:0000256" key="1">
    <source>
        <dbReference type="ARBA" id="ARBA00001400"/>
    </source>
</evidence>
<sequence>MEKQYDDSWAPVLRPLFAQPYMKQLSTFVQAERQKTKVFPPADLVMNAFKLTPLDQVKVVILGQDPYHNDGQAHGLSFSVPAGIALPPSLKNIFKELQDDIPGFVAPHAGDLTSWAKQGVLLLNATLTVQAHLAGSHQKKGWEIFTDSIIHAISERCEHVVFLLWGSYAQKKSVLIDAKKHLILTAVHPSPLSVYRGFFGSKHFSRANQYLTAHGKTPIDWRLI</sequence>
<evidence type="ECO:0000256" key="3">
    <source>
        <dbReference type="ARBA" id="ARBA00008184"/>
    </source>
</evidence>
<gene>
    <name evidence="9 13" type="primary">ung</name>
    <name evidence="13" type="ORF">NCTC11343_03083</name>
    <name evidence="14" type="ORF">SPHINGO8BC_150573</name>
</gene>
<dbReference type="NCBIfam" id="NF003588">
    <property type="entry name" value="PRK05254.1-1"/>
    <property type="match status" value="1"/>
</dbReference>
<keyword evidence="9" id="KW-0963">Cytoplasm</keyword>
<evidence type="ECO:0000256" key="8">
    <source>
        <dbReference type="ARBA" id="ARBA00023204"/>
    </source>
</evidence>
<accession>A0A654ARM9</accession>
<evidence type="ECO:0000256" key="9">
    <source>
        <dbReference type="HAMAP-Rule" id="MF_00148"/>
    </source>
</evidence>
<dbReference type="CDD" id="cd10027">
    <property type="entry name" value="UDG-F1-like"/>
    <property type="match status" value="1"/>
</dbReference>
<dbReference type="SMART" id="SM00987">
    <property type="entry name" value="UreE_C"/>
    <property type="match status" value="1"/>
</dbReference>
<dbReference type="GO" id="GO:0005737">
    <property type="term" value="C:cytoplasm"/>
    <property type="evidence" value="ECO:0007669"/>
    <property type="project" value="UniProtKB-SubCell"/>
</dbReference>
<dbReference type="NCBIfam" id="NF003589">
    <property type="entry name" value="PRK05254.1-2"/>
    <property type="match status" value="1"/>
</dbReference>
<dbReference type="FunFam" id="3.40.470.10:FF:000001">
    <property type="entry name" value="Uracil-DNA glycosylase"/>
    <property type="match status" value="1"/>
</dbReference>
<dbReference type="PANTHER" id="PTHR11264:SF0">
    <property type="entry name" value="URACIL-DNA GLYCOSYLASE"/>
    <property type="match status" value="1"/>
</dbReference>
<protein>
    <recommendedName>
        <fullName evidence="5 9">Uracil-DNA glycosylase</fullName>
        <shortName evidence="9">UDG</shortName>
        <ecNumber evidence="4 9">3.2.2.27</ecNumber>
    </recommendedName>
</protein>
<evidence type="ECO:0000256" key="10">
    <source>
        <dbReference type="PROSITE-ProRule" id="PRU10072"/>
    </source>
</evidence>
<proteinExistence type="inferred from homology"/>
<dbReference type="SMART" id="SM00986">
    <property type="entry name" value="UDG"/>
    <property type="match status" value="1"/>
</dbReference>
<dbReference type="GO" id="GO:0004844">
    <property type="term" value="F:uracil DNA N-glycosylase activity"/>
    <property type="evidence" value="ECO:0007669"/>
    <property type="project" value="UniProtKB-UniRule"/>
</dbReference>
<keyword evidence="7 9" id="KW-0378">Hydrolase</keyword>
<dbReference type="Pfam" id="PF03167">
    <property type="entry name" value="UDG"/>
    <property type="match status" value="1"/>
</dbReference>
<dbReference type="SUPFAM" id="SSF52141">
    <property type="entry name" value="Uracil-DNA glycosylase-like"/>
    <property type="match status" value="1"/>
</dbReference>
<accession>A0A2X2LEK9</accession>
<feature type="active site" description="Proton acceptor" evidence="9 10">
    <location>
        <position position="65"/>
    </location>
</feature>
<evidence type="ECO:0000259" key="12">
    <source>
        <dbReference type="SMART" id="SM00986"/>
    </source>
</evidence>
<dbReference type="NCBIfam" id="NF003591">
    <property type="entry name" value="PRK05254.1-4"/>
    <property type="match status" value="1"/>
</dbReference>
<dbReference type="PROSITE" id="PS00130">
    <property type="entry name" value="U_DNA_GLYCOSYLASE"/>
    <property type="match status" value="1"/>
</dbReference>
<keyword evidence="13" id="KW-0326">Glycosidase</keyword>
<evidence type="ECO:0000256" key="11">
    <source>
        <dbReference type="RuleBase" id="RU003780"/>
    </source>
</evidence>
<dbReference type="AlphaFoldDB" id="A0A2X2LEK9"/>
<comment type="function">
    <text evidence="2 9 11">Excises uracil residues from the DNA which can arise as a result of misincorporation of dUMP residues by DNA polymerase or due to deamination of cytosine.</text>
</comment>
<comment type="subcellular location">
    <subcellularLocation>
        <location evidence="9">Cytoplasm</location>
    </subcellularLocation>
</comment>
<dbReference type="EMBL" id="UAUU01000009">
    <property type="protein sequence ID" value="SPZ87730.1"/>
    <property type="molecule type" value="Genomic_DNA"/>
</dbReference>
<dbReference type="InterPro" id="IPR036895">
    <property type="entry name" value="Uracil-DNA_glycosylase-like_sf"/>
</dbReference>
<evidence type="ECO:0000256" key="5">
    <source>
        <dbReference type="ARBA" id="ARBA00018429"/>
    </source>
</evidence>
<feature type="domain" description="Uracil-DNA glycosylase-like" evidence="12">
    <location>
        <begin position="50"/>
        <end position="211"/>
    </location>
</feature>
<evidence type="ECO:0000313" key="14">
    <source>
        <dbReference type="EMBL" id="VXC70583.1"/>
    </source>
</evidence>
<comment type="similarity">
    <text evidence="3 9 11">Belongs to the uracil-DNA glycosylase (UDG) superfamily. UNG family.</text>
</comment>
<evidence type="ECO:0000256" key="4">
    <source>
        <dbReference type="ARBA" id="ARBA00012030"/>
    </source>
</evidence>
<reference evidence="14 16" key="2">
    <citation type="submission" date="2019-10" db="EMBL/GenBank/DDBJ databases">
        <authorList>
            <person name="Karimi E."/>
        </authorList>
    </citation>
    <scope>NUCLEOTIDE SEQUENCE [LARGE SCALE GENOMIC DNA]</scope>
    <source>
        <strain evidence="14">Sphingobacterium sp. 8BC</strain>
    </source>
</reference>